<comment type="similarity">
    <text evidence="2 9">Belongs to the FliQ/MopD/SpaQ family.</text>
</comment>
<keyword evidence="7 9" id="KW-0472">Membrane</keyword>
<comment type="caution">
    <text evidence="10">The sequence shown here is derived from an EMBL/GenBank/DDBJ whole genome shotgun (WGS) entry which is preliminary data.</text>
</comment>
<organism evidence="10 11">
    <name type="scientific">Paramagnetospirillum kuznetsovii</name>
    <dbReference type="NCBI Taxonomy" id="2053833"/>
    <lineage>
        <taxon>Bacteria</taxon>
        <taxon>Pseudomonadati</taxon>
        <taxon>Pseudomonadota</taxon>
        <taxon>Alphaproteobacteria</taxon>
        <taxon>Rhodospirillales</taxon>
        <taxon>Magnetospirillaceae</taxon>
        <taxon>Paramagnetospirillum</taxon>
    </lineage>
</organism>
<reference evidence="10 11" key="1">
    <citation type="submission" date="2017-11" db="EMBL/GenBank/DDBJ databases">
        <title>Draft genome sequence of magnetotactic bacterium Magnetospirillum kuznetsovii LBB-42.</title>
        <authorList>
            <person name="Grouzdev D.S."/>
            <person name="Rysina M.S."/>
            <person name="Baslerov R.V."/>
            <person name="Koziaeva V."/>
        </authorList>
    </citation>
    <scope>NUCLEOTIDE SEQUENCE [LARGE SCALE GENOMIC DNA]</scope>
    <source>
        <strain evidence="10 11">LBB-42</strain>
    </source>
</reference>
<keyword evidence="8 9" id="KW-0975">Bacterial flagellum</keyword>
<protein>
    <recommendedName>
        <fullName evidence="3 9">Flagellar biosynthetic protein FliQ</fullName>
    </recommendedName>
</protein>
<evidence type="ECO:0000256" key="8">
    <source>
        <dbReference type="ARBA" id="ARBA00023143"/>
    </source>
</evidence>
<dbReference type="PANTHER" id="PTHR34040:SF2">
    <property type="entry name" value="FLAGELLAR BIOSYNTHETIC PROTEIN FLIQ"/>
    <property type="match status" value="1"/>
</dbReference>
<dbReference type="PIRSF" id="PIRSF004669">
    <property type="entry name" value="FliQ"/>
    <property type="match status" value="1"/>
</dbReference>
<keyword evidence="5 9" id="KW-0812">Transmembrane</keyword>
<dbReference type="EMBL" id="PGTO01000031">
    <property type="protein sequence ID" value="RAU20185.1"/>
    <property type="molecule type" value="Genomic_DNA"/>
</dbReference>
<dbReference type="OrthoDB" id="9806440at2"/>
<dbReference type="NCBIfam" id="TIGR01402">
    <property type="entry name" value="fliQ"/>
    <property type="match status" value="1"/>
</dbReference>
<evidence type="ECO:0000256" key="9">
    <source>
        <dbReference type="RuleBase" id="RU364090"/>
    </source>
</evidence>
<dbReference type="GO" id="GO:0005886">
    <property type="term" value="C:plasma membrane"/>
    <property type="evidence" value="ECO:0007669"/>
    <property type="project" value="UniProtKB-SubCell"/>
</dbReference>
<dbReference type="PANTHER" id="PTHR34040">
    <property type="entry name" value="FLAGELLAR BIOSYNTHETIC PROTEIN FLIQ"/>
    <property type="match status" value="1"/>
</dbReference>
<evidence type="ECO:0000256" key="5">
    <source>
        <dbReference type="ARBA" id="ARBA00022692"/>
    </source>
</evidence>
<evidence type="ECO:0000256" key="3">
    <source>
        <dbReference type="ARBA" id="ARBA00021718"/>
    </source>
</evidence>
<dbReference type="Pfam" id="PF01313">
    <property type="entry name" value="Bac_export_3"/>
    <property type="match status" value="1"/>
</dbReference>
<keyword evidence="11" id="KW-1185">Reference proteome</keyword>
<comment type="function">
    <text evidence="9">Role in flagellar biosynthesis.</text>
</comment>
<evidence type="ECO:0000313" key="10">
    <source>
        <dbReference type="EMBL" id="RAU20185.1"/>
    </source>
</evidence>
<name>A0A364NTE4_9PROT</name>
<keyword evidence="6 9" id="KW-1133">Transmembrane helix</keyword>
<comment type="subcellular location">
    <subcellularLocation>
        <location evidence="1 9">Cell membrane</location>
        <topology evidence="1">Multi-pass membrane protein</topology>
    </subcellularLocation>
    <subcellularLocation>
        <location evidence="9">Bacterial flagellum basal body</location>
    </subcellularLocation>
</comment>
<dbReference type="RefSeq" id="WP_112147327.1">
    <property type="nucleotide sequence ID" value="NZ_PGTO01000031.1"/>
</dbReference>
<evidence type="ECO:0000256" key="6">
    <source>
        <dbReference type="ARBA" id="ARBA00022989"/>
    </source>
</evidence>
<feature type="transmembrane region" description="Helical" evidence="9">
    <location>
        <begin position="20"/>
        <end position="39"/>
    </location>
</feature>
<accession>A0A364NTE4</accession>
<evidence type="ECO:0000256" key="2">
    <source>
        <dbReference type="ARBA" id="ARBA00006156"/>
    </source>
</evidence>
<dbReference type="PRINTS" id="PR00952">
    <property type="entry name" value="TYPE3IMQPROT"/>
</dbReference>
<dbReference type="GO" id="GO:0009425">
    <property type="term" value="C:bacterial-type flagellum basal body"/>
    <property type="evidence" value="ECO:0007669"/>
    <property type="project" value="UniProtKB-SubCell"/>
</dbReference>
<evidence type="ECO:0000256" key="1">
    <source>
        <dbReference type="ARBA" id="ARBA00004651"/>
    </source>
</evidence>
<keyword evidence="4 9" id="KW-1003">Cell membrane</keyword>
<evidence type="ECO:0000256" key="4">
    <source>
        <dbReference type="ARBA" id="ARBA00022475"/>
    </source>
</evidence>
<dbReference type="GO" id="GO:0044780">
    <property type="term" value="P:bacterial-type flagellum assembly"/>
    <property type="evidence" value="ECO:0007669"/>
    <property type="project" value="InterPro"/>
</dbReference>
<proteinExistence type="inferred from homology"/>
<gene>
    <name evidence="9 10" type="primary">fliQ</name>
    <name evidence="10" type="ORF">CU669_19835</name>
</gene>
<dbReference type="Proteomes" id="UP000251075">
    <property type="component" value="Unassembled WGS sequence"/>
</dbReference>
<keyword evidence="10" id="KW-0282">Flagellum</keyword>
<keyword evidence="10" id="KW-0969">Cilium</keyword>
<dbReference type="AlphaFoldDB" id="A0A364NTE4"/>
<feature type="transmembrane region" description="Helical" evidence="9">
    <location>
        <begin position="51"/>
        <end position="70"/>
    </location>
</feature>
<evidence type="ECO:0000313" key="11">
    <source>
        <dbReference type="Proteomes" id="UP000251075"/>
    </source>
</evidence>
<keyword evidence="10" id="KW-0966">Cell projection</keyword>
<evidence type="ECO:0000256" key="7">
    <source>
        <dbReference type="ARBA" id="ARBA00023136"/>
    </source>
</evidence>
<dbReference type="InterPro" id="IPR002191">
    <property type="entry name" value="Bac_export_3"/>
</dbReference>
<dbReference type="InterPro" id="IPR006305">
    <property type="entry name" value="FliQ"/>
</dbReference>
<sequence length="90" mass="9985">MTEAELLDLARVSIMTMIKVAAPMLLVGMAVGILVSIFQTLTQLQEQTLTFVPKMMLGFGSIIIFMPYMLQTMTDFWKMILDRIIAGGPG</sequence>
<dbReference type="GO" id="GO:0009306">
    <property type="term" value="P:protein secretion"/>
    <property type="evidence" value="ECO:0007669"/>
    <property type="project" value="InterPro"/>
</dbReference>